<feature type="region of interest" description="Disordered" evidence="12">
    <location>
        <begin position="638"/>
        <end position="667"/>
    </location>
</feature>
<feature type="region of interest" description="Disordered" evidence="12">
    <location>
        <begin position="398"/>
        <end position="592"/>
    </location>
</feature>
<comment type="cofactor">
    <cofactor evidence="11">
        <name>Fe(2+)</name>
        <dbReference type="ChEBI" id="CHEBI:29033"/>
    </cofactor>
    <text evidence="11">Binds 1 Fe(2+) ion per subunit.</text>
</comment>
<dbReference type="InterPro" id="IPR040175">
    <property type="entry name" value="TET1/2/3"/>
</dbReference>
<feature type="region of interest" description="Disordered" evidence="12">
    <location>
        <begin position="1764"/>
        <end position="1803"/>
    </location>
</feature>
<organism evidence="14 15">
    <name type="scientific">Denticeps clupeoides</name>
    <name type="common">denticle herring</name>
    <dbReference type="NCBI Taxonomy" id="299321"/>
    <lineage>
        <taxon>Eukaryota</taxon>
        <taxon>Metazoa</taxon>
        <taxon>Chordata</taxon>
        <taxon>Craniata</taxon>
        <taxon>Vertebrata</taxon>
        <taxon>Euteleostomi</taxon>
        <taxon>Actinopterygii</taxon>
        <taxon>Neopterygii</taxon>
        <taxon>Teleostei</taxon>
        <taxon>Clupei</taxon>
        <taxon>Clupeiformes</taxon>
        <taxon>Denticipitoidei</taxon>
        <taxon>Denticipitidae</taxon>
        <taxon>Denticeps</taxon>
    </lineage>
</organism>
<comment type="catalytic activity">
    <reaction evidence="10 11">
        <text>a 5-hydroxymethyl-2'-deoxycytidine in DNA + 2-oxoglutarate + O2 = a 5-formyl-2'-deoxycytidine in DNA + succinate + CO2 + H2O</text>
        <dbReference type="Rhea" id="RHEA:53828"/>
        <dbReference type="Rhea" id="RHEA-COMP:13315"/>
        <dbReference type="Rhea" id="RHEA-COMP:13656"/>
        <dbReference type="ChEBI" id="CHEBI:15377"/>
        <dbReference type="ChEBI" id="CHEBI:15379"/>
        <dbReference type="ChEBI" id="CHEBI:16526"/>
        <dbReference type="ChEBI" id="CHEBI:16810"/>
        <dbReference type="ChEBI" id="CHEBI:30031"/>
        <dbReference type="ChEBI" id="CHEBI:136731"/>
        <dbReference type="ChEBI" id="CHEBI:137731"/>
        <dbReference type="EC" id="1.14.11.80"/>
    </reaction>
</comment>
<dbReference type="GO" id="GO:0030099">
    <property type="term" value="P:myeloid cell differentiation"/>
    <property type="evidence" value="ECO:0007669"/>
    <property type="project" value="TreeGrafter"/>
</dbReference>
<dbReference type="GeneID" id="114787932"/>
<keyword evidence="3" id="KW-0158">Chromosome</keyword>
<evidence type="ECO:0000256" key="8">
    <source>
        <dbReference type="ARBA" id="ARBA00023004"/>
    </source>
</evidence>
<accession>A0AAY4AU76</accession>
<feature type="region of interest" description="Disordered" evidence="12">
    <location>
        <begin position="224"/>
        <end position="261"/>
    </location>
</feature>
<keyword evidence="7 11" id="KW-0560">Oxidoreductase</keyword>
<comment type="subcellular location">
    <subcellularLocation>
        <location evidence="1">Chromosome</location>
    </subcellularLocation>
</comment>
<dbReference type="GO" id="GO:0040029">
    <property type="term" value="P:epigenetic regulation of gene expression"/>
    <property type="evidence" value="ECO:0007669"/>
    <property type="project" value="InterPro"/>
</dbReference>
<evidence type="ECO:0000256" key="11">
    <source>
        <dbReference type="RuleBase" id="RU367064"/>
    </source>
</evidence>
<feature type="compositionally biased region" description="Basic and acidic residues" evidence="12">
    <location>
        <begin position="1"/>
        <end position="11"/>
    </location>
</feature>
<evidence type="ECO:0000256" key="9">
    <source>
        <dbReference type="ARBA" id="ARBA00047840"/>
    </source>
</evidence>
<evidence type="ECO:0000256" key="2">
    <source>
        <dbReference type="ARBA" id="ARBA00007502"/>
    </source>
</evidence>
<dbReference type="Ensembl" id="ENSDCDT00010012480.1">
    <property type="protein sequence ID" value="ENSDCDP00010011905.1"/>
    <property type="gene ID" value="ENSDCDG00010005306.1"/>
</dbReference>
<reference evidence="14" key="2">
    <citation type="submission" date="2025-08" db="UniProtKB">
        <authorList>
            <consortium name="Ensembl"/>
        </authorList>
    </citation>
    <scope>IDENTIFICATION</scope>
</reference>
<evidence type="ECO:0000313" key="15">
    <source>
        <dbReference type="Proteomes" id="UP000694580"/>
    </source>
</evidence>
<comment type="catalytic activity">
    <reaction evidence="11">
        <text>a 5-methyl-2'-deoxycytidine in DNA + 2-oxoglutarate + O2 = a 5-hydroxymethyl-2'-deoxycytidine in DNA + succinate + CO2</text>
        <dbReference type="Rhea" id="RHEA:52636"/>
        <dbReference type="Rhea" id="RHEA-COMP:11370"/>
        <dbReference type="Rhea" id="RHEA-COMP:13315"/>
        <dbReference type="ChEBI" id="CHEBI:15379"/>
        <dbReference type="ChEBI" id="CHEBI:16526"/>
        <dbReference type="ChEBI" id="CHEBI:16810"/>
        <dbReference type="ChEBI" id="CHEBI:30031"/>
        <dbReference type="ChEBI" id="CHEBI:85454"/>
        <dbReference type="ChEBI" id="CHEBI:136731"/>
        <dbReference type="EC" id="1.14.11.80"/>
    </reaction>
</comment>
<feature type="compositionally biased region" description="Polar residues" evidence="12">
    <location>
        <begin position="549"/>
        <end position="576"/>
    </location>
</feature>
<feature type="region of interest" description="Disordered" evidence="12">
    <location>
        <begin position="99"/>
        <end position="136"/>
    </location>
</feature>
<dbReference type="GO" id="GO:0005694">
    <property type="term" value="C:chromosome"/>
    <property type="evidence" value="ECO:0007669"/>
    <property type="project" value="UniProtKB-SubCell"/>
</dbReference>
<reference evidence="14 15" key="1">
    <citation type="submission" date="2020-06" db="EMBL/GenBank/DDBJ databases">
        <authorList>
            <consortium name="Wellcome Sanger Institute Data Sharing"/>
        </authorList>
    </citation>
    <scope>NUCLEOTIDE SEQUENCE [LARGE SCALE GENOMIC DNA]</scope>
</reference>
<feature type="region of interest" description="Disordered" evidence="12">
    <location>
        <begin position="1432"/>
        <end position="1451"/>
    </location>
</feature>
<keyword evidence="15" id="KW-1185">Reference proteome</keyword>
<proteinExistence type="inferred from homology"/>
<evidence type="ECO:0000256" key="10">
    <source>
        <dbReference type="ARBA" id="ARBA00049431"/>
    </source>
</evidence>
<dbReference type="GO" id="GO:0005634">
    <property type="term" value="C:nucleus"/>
    <property type="evidence" value="ECO:0007669"/>
    <property type="project" value="UniProtKB-UniRule"/>
</dbReference>
<feature type="compositionally biased region" description="Low complexity" evidence="12">
    <location>
        <begin position="754"/>
        <end position="764"/>
    </location>
</feature>
<evidence type="ECO:0000256" key="4">
    <source>
        <dbReference type="ARBA" id="ARBA00022723"/>
    </source>
</evidence>
<dbReference type="Pfam" id="PF12851">
    <property type="entry name" value="Tet_JBP"/>
    <property type="match status" value="1"/>
</dbReference>
<dbReference type="Proteomes" id="UP000694580">
    <property type="component" value="Chromosome 4"/>
</dbReference>
<feature type="domain" description="Methylcytosine dioxygenase TET1-3 oxygenase" evidence="13">
    <location>
        <begin position="1162"/>
        <end position="1744"/>
    </location>
</feature>
<comment type="similarity">
    <text evidence="2 11">Belongs to the TET family.</text>
</comment>
<evidence type="ECO:0000256" key="6">
    <source>
        <dbReference type="ARBA" id="ARBA00022964"/>
    </source>
</evidence>
<protein>
    <recommendedName>
        <fullName evidence="11">Methylcytosine dioxygenase TET</fullName>
        <ecNumber evidence="11">1.14.11.80</ecNumber>
    </recommendedName>
</protein>
<comment type="cofactor">
    <cofactor evidence="11">
        <name>Zn(2+)</name>
        <dbReference type="ChEBI" id="CHEBI:29105"/>
    </cofactor>
    <text evidence="11">The zinc ions have a structural role.</text>
</comment>
<keyword evidence="6 11" id="KW-0223">Dioxygenase</keyword>
<dbReference type="GO" id="GO:0045944">
    <property type="term" value="P:positive regulation of transcription by RNA polymerase II"/>
    <property type="evidence" value="ECO:0007669"/>
    <property type="project" value="TreeGrafter"/>
</dbReference>
<evidence type="ECO:0000259" key="13">
    <source>
        <dbReference type="SMART" id="SM01333"/>
    </source>
</evidence>
<feature type="compositionally biased region" description="Basic and acidic residues" evidence="12">
    <location>
        <begin position="1764"/>
        <end position="1776"/>
    </location>
</feature>
<feature type="compositionally biased region" description="Polar residues" evidence="12">
    <location>
        <begin position="699"/>
        <end position="713"/>
    </location>
</feature>
<feature type="compositionally biased region" description="Low complexity" evidence="12">
    <location>
        <begin position="1398"/>
        <end position="1417"/>
    </location>
</feature>
<keyword evidence="4 11" id="KW-0479">Metal-binding</keyword>
<sequence>METEKASHETEESLILPPFSDAHPQTDDLIGKLQNGNASPELAPSNHQLNGNITWSHFKPGSTNANGDMGLVNPMKRHHENGSSPDDVQGLFDQTGLFSVNGEQPQLGSNQPKKPRSDEMNINGNEDGFPELTKLPPGDLEFDSTVQNEPKLDNKRNCNVFSLSRSKMVPIHNGAMVTSASTENTAGDLLEKTLSQYYPEHVSIAPQAGQANGMVHSLPGNDMSDQATQSPNVSSGFPISSHTSATEQQAAISSKLHSSNGGYNAPAFMVNGYSGNYGEEHHQHPQQQQPYSLSGLPDLEQPHALSHGSGMGTMSQQVNSTPQTQNGAECLHSNSEGPHIFSKPSHEFGQDPYLTSQEKSTHIQAENASMYNTFGGPAESTQKRQHLHYRMQQLQENNPCSSENTHLKGSLCPTQPMLPKPGLESQMPGGSKSESQAGTTTTQTQHGHMKNDSSLSLNNEEHISQRTEGGSQMGWIDLNSSHPPPQAGAMSQMYRGTPPEPQLEQQQSGQQGQGHSLEPGSTQGFPAQGFNQSNYQQYQQQQQKCQAKDSYSASNQPLQSQPNLVSMWQQRNSKTPSVDEPQGPSKLQHMPQQHGGNVFCAQIHQEHLCKDQDIEQILSPEFLPHQAFPPHSSFKDKQAVNTLQRPSSQDAPQNPQSQETSQGPVDPQLLNHLKMEDYMRLEKQQQQMNSPTYRGAPQPGSTSHPRSNPSVRPNAQFGETLMPKSQSSQNDTFGFCNTDGASIQETYQMIKTEQQQQPQKQYAQSPCAQQQAPNHLSMPTNHGDYPQPNPALMQPQLSQQIPGQIIPKNEFQEPCSQYQRGPIPSPGLQGNSLKHAALQMHLLQRQERRGLSQCPSGVQQSQQALKTENGSRFGATSLPLLPAQGREIKQEQQTSSCDQNRERSILDTMEQQLRQYQPSPVYDRNSMVVKSPCKVKVEMAGGVTVLSTNADLGSGEHRKSYDFTPTKKIEPGLQNFLESPMKLLDTPIKNLLDTPVKTQYDFPPCHCVEQISEKDEGPYYTHLGAAPTVAGIREKMEKRSGFTGSSIRIEKVVYTGKEGKSTQGCPIAKWVIRRASVDEKLLVLVRERANHTCETACIVVVILIWEGIPTSLADSLYMELSDTLTKHGAHTNRRCALNEERTCACQGLDPEASGASFSFGCSWSMYYNGCKFARSKIPRKFKLLGDDPKEEERLEQHLQNLATIMGPKYKKMAPDAYSNQVEHEHRATDCRLGLQEGRPFSGVTACLDFCAHAHRDLHNMQGGSTVVCTLTREDNREIGKIPEDEQLHVLPLYKASSTDEFGSVEAQLEKTRTGGIQVLTSFRRQVRMLAEPAKSCRQRKLDARKASANKQASQTETFNCKVEKNPQAKLKQSTYENTTGQPTLIKGTYPGPGQMRAPLLPGQQPHPLQHQQSSYPQTAAYSRFPNAPSPFASKSGSMYPQPAGSASPYPPPLRVPSSFMNGSNQASPYPGSLAPSNLYSNFQCNGGMPVENYHPYYSGSPKHLDIYRQQRASLYPEQQYGGQQRFGVNYPPRYGEPGLQISGYNTSSLRSGSHPMGPYPPYGPNGGPDAQFLEAISRPPLAHPSLDYASVNKGNPLAGYPNPYLAQNPQMFPTGLDPLSMQNKPHMNLHEPNGISQVLPPLVGECLTTTQPTPHTFGLSNGIPGLQVKQEPDMQTPTPKENEDVWSDNEHNFLDPEIGGVAVAPSHGSILIECAKRELHATTPLKRPDRNHPTRISLVFYQHKNMNEAKHGLALWEAKMAEKAREKEEDAERHGGTEGTPSKSSKKVKREPPEPSECSEPPYKRFIQTLNERSLSCTTSTYVSTAPYAFTKVTGPYNHFL</sequence>
<feature type="compositionally biased region" description="Polar residues" evidence="12">
    <location>
        <begin position="766"/>
        <end position="780"/>
    </location>
</feature>
<dbReference type="EC" id="1.14.11.80" evidence="11"/>
<evidence type="ECO:0000256" key="1">
    <source>
        <dbReference type="ARBA" id="ARBA00004286"/>
    </source>
</evidence>
<dbReference type="InterPro" id="IPR024779">
    <property type="entry name" value="2OGFeDO_JBP1/TET_oxygenase_dom"/>
</dbReference>
<name>A0AAY4AU76_9TELE</name>
<feature type="compositionally biased region" description="Polar residues" evidence="12">
    <location>
        <begin position="639"/>
        <end position="663"/>
    </location>
</feature>
<evidence type="ECO:0000256" key="5">
    <source>
        <dbReference type="ARBA" id="ARBA00022833"/>
    </source>
</evidence>
<feature type="compositionally biased region" description="Polar residues" evidence="12">
    <location>
        <begin position="519"/>
        <end position="534"/>
    </location>
</feature>
<dbReference type="InterPro" id="IPR046942">
    <property type="entry name" value="TET_oxygenase"/>
</dbReference>
<feature type="region of interest" description="Disordered" evidence="12">
    <location>
        <begin position="752"/>
        <end position="794"/>
    </location>
</feature>
<evidence type="ECO:0000256" key="7">
    <source>
        <dbReference type="ARBA" id="ARBA00023002"/>
    </source>
</evidence>
<dbReference type="GeneTree" id="ENSGT00940000160003"/>
<comment type="function">
    <text evidence="11">Dioxygenase that catalyzes the conversion of the modified genomic base 5-methylcytosine (5mC) into 5-hydroxymethylcytosine (5hmC) and plays a key role in epigenetic chromatin reprogramming during embryonic development.</text>
</comment>
<dbReference type="GO" id="GO:0070579">
    <property type="term" value="F:DNA 5-methylcytosine dioxygenase activity"/>
    <property type="evidence" value="ECO:0007669"/>
    <property type="project" value="UniProtKB-UniRule"/>
</dbReference>
<dbReference type="GO" id="GO:0141166">
    <property type="term" value="P:chromosomal 5-methylcytosine DNA demethylation pathway"/>
    <property type="evidence" value="ECO:0007669"/>
    <property type="project" value="UniProtKB-UniRule"/>
</dbReference>
<comment type="catalytic activity">
    <reaction evidence="9 11">
        <text>a 5-formyl-2'-deoxycytidine in DNA + 2-oxoglutarate + O2 = a 5-carboxyl-2'-deoxycytidine in DNA + succinate + CO2 + H(+)</text>
        <dbReference type="Rhea" id="RHEA:53832"/>
        <dbReference type="Rhea" id="RHEA-COMP:13656"/>
        <dbReference type="Rhea" id="RHEA-COMP:13657"/>
        <dbReference type="ChEBI" id="CHEBI:15378"/>
        <dbReference type="ChEBI" id="CHEBI:15379"/>
        <dbReference type="ChEBI" id="CHEBI:16526"/>
        <dbReference type="ChEBI" id="CHEBI:16810"/>
        <dbReference type="ChEBI" id="CHEBI:30031"/>
        <dbReference type="ChEBI" id="CHEBI:137731"/>
        <dbReference type="ChEBI" id="CHEBI:137732"/>
        <dbReference type="EC" id="1.14.11.80"/>
    </reaction>
</comment>
<dbReference type="GO" id="GO:0008270">
    <property type="term" value="F:zinc ion binding"/>
    <property type="evidence" value="ECO:0007669"/>
    <property type="project" value="UniProtKB-UniRule"/>
</dbReference>
<keyword evidence="8 11" id="KW-0408">Iron</keyword>
<evidence type="ECO:0000256" key="12">
    <source>
        <dbReference type="SAM" id="MobiDB-lite"/>
    </source>
</evidence>
<dbReference type="PANTHER" id="PTHR23358">
    <property type="entry name" value="METHYLCYTOSINE DIOXYGENASE TET"/>
    <property type="match status" value="1"/>
</dbReference>
<keyword evidence="5 11" id="KW-0862">Zinc</keyword>
<reference evidence="14" key="3">
    <citation type="submission" date="2025-09" db="UniProtKB">
        <authorList>
            <consortium name="Ensembl"/>
        </authorList>
    </citation>
    <scope>IDENTIFICATION</scope>
</reference>
<feature type="compositionally biased region" description="Polar residues" evidence="12">
    <location>
        <begin position="99"/>
        <end position="112"/>
    </location>
</feature>
<gene>
    <name evidence="14" type="primary">TET2</name>
</gene>
<evidence type="ECO:0000256" key="3">
    <source>
        <dbReference type="ARBA" id="ARBA00022454"/>
    </source>
</evidence>
<feature type="compositionally biased region" description="Low complexity" evidence="12">
    <location>
        <begin position="502"/>
        <end position="518"/>
    </location>
</feature>
<feature type="compositionally biased region" description="Polar residues" evidence="12">
    <location>
        <begin position="1370"/>
        <end position="1382"/>
    </location>
</feature>
<dbReference type="SMART" id="SM01333">
    <property type="entry name" value="Tet_JBP"/>
    <property type="match status" value="1"/>
</dbReference>
<evidence type="ECO:0000313" key="14">
    <source>
        <dbReference type="Ensembl" id="ENSDCDP00010011905.1"/>
    </source>
</evidence>
<dbReference type="PANTHER" id="PTHR23358:SF3">
    <property type="entry name" value="METHYLCYTOSINE DIOXYGENASE TET2"/>
    <property type="match status" value="1"/>
</dbReference>
<feature type="region of interest" description="Disordered" evidence="12">
    <location>
        <begin position="1369"/>
        <end position="1427"/>
    </location>
</feature>
<dbReference type="RefSeq" id="XP_028831723.1">
    <property type="nucleotide sequence ID" value="XM_028975890.1"/>
</dbReference>
<feature type="region of interest" description="Disordered" evidence="12">
    <location>
        <begin position="1"/>
        <end position="25"/>
    </location>
</feature>
<feature type="region of interest" description="Disordered" evidence="12">
    <location>
        <begin position="684"/>
        <end position="730"/>
    </location>
</feature>